<keyword evidence="3" id="KW-1185">Reference proteome</keyword>
<accession>U1SC67</accession>
<dbReference type="AlphaFoldDB" id="U1SC67"/>
<evidence type="ECO:0000313" key="3">
    <source>
        <dbReference type="Proteomes" id="UP000016519"/>
    </source>
</evidence>
<dbReference type="Proteomes" id="UP000016519">
    <property type="component" value="Unassembled WGS sequence"/>
</dbReference>
<name>U1SC67_9BIFI</name>
<proteinExistence type="predicted"/>
<evidence type="ECO:0000256" key="1">
    <source>
        <dbReference type="SAM" id="MobiDB-lite"/>
    </source>
</evidence>
<dbReference type="EMBL" id="AWSI01000044">
    <property type="protein sequence ID" value="ERH29508.1"/>
    <property type="molecule type" value="Genomic_DNA"/>
</dbReference>
<feature type="compositionally biased region" description="Low complexity" evidence="1">
    <location>
        <begin position="8"/>
        <end position="19"/>
    </location>
</feature>
<reference evidence="2 3" key="1">
    <citation type="submission" date="2013-08" db="EMBL/GenBank/DDBJ databases">
        <authorList>
            <person name="Weinstock G."/>
            <person name="Sodergren E."/>
            <person name="Wylie T."/>
            <person name="Fulton L."/>
            <person name="Fulton R."/>
            <person name="Fronick C."/>
            <person name="O'Laughlin M."/>
            <person name="Godfrey J."/>
            <person name="Miner T."/>
            <person name="Herter B."/>
            <person name="Appelbaum E."/>
            <person name="Cordes M."/>
            <person name="Lek S."/>
            <person name="Wollam A."/>
            <person name="Pepin K.H."/>
            <person name="Palsikar V.B."/>
            <person name="Mitreva M."/>
            <person name="Wilson R.K."/>
        </authorList>
    </citation>
    <scope>NUCLEOTIDE SEQUENCE [LARGE SCALE GENOMIC DNA]</scope>
    <source>
        <strain evidence="2 3">F0580</strain>
    </source>
</reference>
<organism evidence="2 3">
    <name type="scientific">Alloscardovia omnicolens F0580</name>
    <dbReference type="NCBI Taxonomy" id="1321816"/>
    <lineage>
        <taxon>Bacteria</taxon>
        <taxon>Bacillati</taxon>
        <taxon>Actinomycetota</taxon>
        <taxon>Actinomycetes</taxon>
        <taxon>Bifidobacteriales</taxon>
        <taxon>Bifidobacteriaceae</taxon>
        <taxon>Alloscardovia</taxon>
    </lineage>
</organism>
<gene>
    <name evidence="2" type="ORF">HMPREF9244_01700</name>
</gene>
<sequence>MPIPQRLNNFHTTHNPTPTKQAWSQVVPKNKPHTVVPQISVERR</sequence>
<evidence type="ECO:0000313" key="2">
    <source>
        <dbReference type="EMBL" id="ERH29508.1"/>
    </source>
</evidence>
<protein>
    <submittedName>
        <fullName evidence="2">Uncharacterized protein</fullName>
    </submittedName>
</protein>
<dbReference type="HOGENOM" id="CLU_3211553_0_0_11"/>
<comment type="caution">
    <text evidence="2">The sequence shown here is derived from an EMBL/GenBank/DDBJ whole genome shotgun (WGS) entry which is preliminary data.</text>
</comment>
<feature type="region of interest" description="Disordered" evidence="1">
    <location>
        <begin position="1"/>
        <end position="25"/>
    </location>
</feature>